<dbReference type="Pfam" id="PF01055">
    <property type="entry name" value="Glyco_hydro_31_2nd"/>
    <property type="match status" value="1"/>
</dbReference>
<dbReference type="EMBL" id="LOSJ02000001">
    <property type="protein sequence ID" value="PNM64421.1"/>
    <property type="molecule type" value="Genomic_DNA"/>
</dbReference>
<organism evidence="8 9">
    <name type="scientific">Vibrio mimicus</name>
    <dbReference type="NCBI Taxonomy" id="674"/>
    <lineage>
        <taxon>Bacteria</taxon>
        <taxon>Pseudomonadati</taxon>
        <taxon>Pseudomonadota</taxon>
        <taxon>Gammaproteobacteria</taxon>
        <taxon>Vibrionales</taxon>
        <taxon>Vibrionaceae</taxon>
        <taxon>Vibrio</taxon>
    </lineage>
</organism>
<dbReference type="GO" id="GO:0005975">
    <property type="term" value="P:carbohydrate metabolic process"/>
    <property type="evidence" value="ECO:0007669"/>
    <property type="project" value="InterPro"/>
</dbReference>
<feature type="domain" description="Glycoside hydrolase family 31 N-terminal" evidence="5">
    <location>
        <begin position="65"/>
        <end position="268"/>
    </location>
</feature>
<dbReference type="SUPFAM" id="SSF74650">
    <property type="entry name" value="Galactose mutarotase-like"/>
    <property type="match status" value="1"/>
</dbReference>
<protein>
    <submittedName>
        <fullName evidence="8">DUF5110 domain-containing protein</fullName>
    </submittedName>
</protein>
<evidence type="ECO:0000259" key="5">
    <source>
        <dbReference type="Pfam" id="PF13802"/>
    </source>
</evidence>
<name>A0A2J9VKW3_VIBMI</name>
<feature type="transmembrane region" description="Helical" evidence="3">
    <location>
        <begin position="7"/>
        <end position="31"/>
    </location>
</feature>
<comment type="similarity">
    <text evidence="1 2">Belongs to the glycosyl hydrolase 31 family.</text>
</comment>
<dbReference type="Gene3D" id="2.60.40.1760">
    <property type="entry name" value="glycosyl hydrolase (family 31)"/>
    <property type="match status" value="1"/>
</dbReference>
<evidence type="ECO:0000256" key="2">
    <source>
        <dbReference type="RuleBase" id="RU361185"/>
    </source>
</evidence>
<evidence type="ECO:0000313" key="9">
    <source>
        <dbReference type="Proteomes" id="UP000053748"/>
    </source>
</evidence>
<evidence type="ECO:0000259" key="4">
    <source>
        <dbReference type="Pfam" id="PF01055"/>
    </source>
</evidence>
<dbReference type="STRING" id="674.VM_17710"/>
<dbReference type="InterPro" id="IPR011013">
    <property type="entry name" value="Gal_mutarotase_sf_dom"/>
</dbReference>
<dbReference type="InterPro" id="IPR000322">
    <property type="entry name" value="Glyco_hydro_31_TIM"/>
</dbReference>
<dbReference type="Gene3D" id="3.20.20.80">
    <property type="entry name" value="Glycosidases"/>
    <property type="match status" value="1"/>
</dbReference>
<dbReference type="RefSeq" id="WP_005511849.1">
    <property type="nucleotide sequence ID" value="NZ_CAWMSS010000002.1"/>
</dbReference>
<dbReference type="Pfam" id="PF21365">
    <property type="entry name" value="Glyco_hydro_31_3rd"/>
    <property type="match status" value="1"/>
</dbReference>
<dbReference type="CDD" id="cd06596">
    <property type="entry name" value="GH31_CPE1046"/>
    <property type="match status" value="1"/>
</dbReference>
<keyword evidence="3" id="KW-1133">Transmembrane helix</keyword>
<feature type="domain" description="Glycosyl hydrolase family 31 C-terminal" evidence="7">
    <location>
        <begin position="573"/>
        <end position="669"/>
    </location>
</feature>
<dbReference type="GO" id="GO:0004553">
    <property type="term" value="F:hydrolase activity, hydrolyzing O-glycosyl compounds"/>
    <property type="evidence" value="ECO:0007669"/>
    <property type="project" value="InterPro"/>
</dbReference>
<evidence type="ECO:0000259" key="7">
    <source>
        <dbReference type="Pfam" id="PF21365"/>
    </source>
</evidence>
<dbReference type="PANTHER" id="PTHR22762">
    <property type="entry name" value="ALPHA-GLUCOSIDASE"/>
    <property type="match status" value="1"/>
</dbReference>
<evidence type="ECO:0000256" key="1">
    <source>
        <dbReference type="ARBA" id="ARBA00007806"/>
    </source>
</evidence>
<dbReference type="InterPro" id="IPR033403">
    <property type="entry name" value="DUF5110"/>
</dbReference>
<dbReference type="PANTHER" id="PTHR22762:SF120">
    <property type="entry name" value="HETEROGLYCAN GLUCOSIDASE 1"/>
    <property type="match status" value="1"/>
</dbReference>
<dbReference type="InterPro" id="IPR013780">
    <property type="entry name" value="Glyco_hydro_b"/>
</dbReference>
<keyword evidence="2" id="KW-0326">Glycosidase</keyword>
<feature type="domain" description="Glycoside hydrolase family 31 TIM barrel" evidence="4">
    <location>
        <begin position="427"/>
        <end position="564"/>
    </location>
</feature>
<accession>A0A2J9VKW3</accession>
<dbReference type="Pfam" id="PF13802">
    <property type="entry name" value="Gal_mutarotas_2"/>
    <property type="match status" value="1"/>
</dbReference>
<keyword evidence="3" id="KW-0472">Membrane</keyword>
<keyword evidence="2" id="KW-0378">Hydrolase</keyword>
<dbReference type="SUPFAM" id="SSF51011">
    <property type="entry name" value="Glycosyl hydrolase domain"/>
    <property type="match status" value="1"/>
</dbReference>
<dbReference type="InterPro" id="IPR017853">
    <property type="entry name" value="GH"/>
</dbReference>
<dbReference type="SUPFAM" id="SSF51445">
    <property type="entry name" value="(Trans)glycosidases"/>
    <property type="match status" value="1"/>
</dbReference>
<dbReference type="Pfam" id="PF17137">
    <property type="entry name" value="DUF5110"/>
    <property type="match status" value="1"/>
</dbReference>
<dbReference type="Proteomes" id="UP000053748">
    <property type="component" value="Unassembled WGS sequence"/>
</dbReference>
<feature type="domain" description="DUF5110" evidence="6">
    <location>
        <begin position="686"/>
        <end position="761"/>
    </location>
</feature>
<evidence type="ECO:0000313" key="8">
    <source>
        <dbReference type="EMBL" id="PNM64421.1"/>
    </source>
</evidence>
<evidence type="ECO:0000259" key="6">
    <source>
        <dbReference type="Pfam" id="PF17137"/>
    </source>
</evidence>
<dbReference type="AlphaFoldDB" id="A0A2J9VKW3"/>
<dbReference type="InterPro" id="IPR048395">
    <property type="entry name" value="Glyco_hydro_31_C"/>
</dbReference>
<evidence type="ECO:0000256" key="3">
    <source>
        <dbReference type="SAM" id="Phobius"/>
    </source>
</evidence>
<reference evidence="8" key="1">
    <citation type="submission" date="2017-12" db="EMBL/GenBank/DDBJ databases">
        <title>FDA dAtabase for Regulatory Grade micrObial Sequences (FDA-ARGOS): Supporting development and validation of Infectious Disease Dx tests.</title>
        <authorList>
            <person name="Hoffmann M."/>
            <person name="Allard M."/>
            <person name="Evans P."/>
            <person name="Brown E."/>
            <person name="Tallon L.J."/>
            <person name="Sadzewicz L."/>
            <person name="Sengamalay N."/>
            <person name="Ott S."/>
            <person name="Godinez A."/>
            <person name="Nagaraj S."/>
            <person name="Vavikolanu K."/>
            <person name="Aluvathingal J."/>
            <person name="Nadendla S."/>
            <person name="Hobson J."/>
            <person name="Sichtig H."/>
        </authorList>
    </citation>
    <scope>NUCLEOTIDE SEQUENCE [LARGE SCALE GENOMIC DNA]</scope>
    <source>
        <strain evidence="8">FDAARGOS_113</strain>
    </source>
</reference>
<dbReference type="Gene3D" id="2.60.40.1180">
    <property type="entry name" value="Golgi alpha-mannosidase II"/>
    <property type="match status" value="2"/>
</dbReference>
<dbReference type="InterPro" id="IPR025887">
    <property type="entry name" value="Glyco_hydro_31_N_dom"/>
</dbReference>
<keyword evidence="3" id="KW-0812">Transmembrane</keyword>
<dbReference type="CDD" id="cd14752">
    <property type="entry name" value="GH31_N"/>
    <property type="match status" value="1"/>
</dbReference>
<comment type="caution">
    <text evidence="8">The sequence shown here is derived from an EMBL/GenBank/DDBJ whole genome shotgun (WGS) entry which is preliminary data.</text>
</comment>
<sequence>MKIIHQAYNWIFTPIVICLITGFIYLGIFFFSPSISAASLGSLNIDSLKVQDQRITMKTNDGQHVQINFINPAVFRIQASNNATFLNAKDEAIEDQCGNFNCQSDNFDPDKLPNIVINDKQGEVAISVNNQGEYHLIQTDKLSLRINHAQIKDKLSPLTFDLYKKDNSTLLWKELKPIYLGDALDSYDRDELKFKNGNVKTVQTFSSEESEHFYGGGQQNGEFEFNSKIMEISYNGWEEFGRPNPAPFYMSDKGYGVLHHTWRNGAYDFRDSDRVTSSFNENRFDTYYFVGDTLGDIINEYTKLTGRPHLLARWAYYFGDSDCYENKKENGEDYYPPDWPQEPGKTIDVVEQVAKPYKEYDIPLGWIIPNDAYGCGYSDLKNTIDELTSLGITTGLWTEKTLDQIKQEVTDGVRVYKLDVKWTGPGKLYSLSANNDAHTGLVDNSETRGMIWTVMGWAGTQRYAVAWTGDQYASWDFIRWHIPTFIGSGLSGQAYASSDVNGIFGHGDETYTRDLQFKTFTPVLIAKSGNNNKERKHAWWHESYRDINRKFLRLKSQLMPYLYKYAYEADRTGAPLVRAMTYEFPRDPRLKGEEFKYQYMYGQSLLVAPVYDSMEKNQGWRKNIYLPEGEWIDFGDGTRTSAPEGGMLLEEYPITMDKIPVLVKAGAIIPMYQAARSDALQAKNHLIVQLYPHGDSSFTLYEDDGETRAYKEQKAYAETEITANAPMSGAAGDITLTVNPANIHNLYDGLVSERSYEFQILSLLKPLSIEFNTSPLNQMASMEELAAAKDGWYYDSRDRFGMLHIKIDQQSIYQPLSLFVDIDENAPVPVTPPYKKPTSIGSDEAGGVGSVAIMMLIFAGWLRHYYSKNSEYASNQNLF</sequence>
<gene>
    <name evidence="8" type="ORF">AL544_005775</name>
</gene>
<dbReference type="GO" id="GO:0030246">
    <property type="term" value="F:carbohydrate binding"/>
    <property type="evidence" value="ECO:0007669"/>
    <property type="project" value="InterPro"/>
</dbReference>
<dbReference type="OrthoDB" id="176168at2"/>
<keyword evidence="9" id="KW-1185">Reference proteome</keyword>
<proteinExistence type="inferred from homology"/>